<reference evidence="2 3" key="1">
    <citation type="journal article" date="2018" name="J. Microbiol.">
        <title>Baekduia soli gen. nov., sp. nov., a novel bacterium isolated from the soil of Baekdu Mountain and proposal of a novel family name, Baekduiaceae fam. nov.</title>
        <authorList>
            <person name="An D.S."/>
            <person name="Siddiqi M.Z."/>
            <person name="Kim K.H."/>
            <person name="Yu H.S."/>
            <person name="Im W.T."/>
        </authorList>
    </citation>
    <scope>NUCLEOTIDE SEQUENCE [LARGE SCALE GENOMIC DNA]</scope>
    <source>
        <strain evidence="2 3">BR7-21</strain>
    </source>
</reference>
<evidence type="ECO:0000256" key="1">
    <source>
        <dbReference type="SAM" id="MobiDB-lite"/>
    </source>
</evidence>
<feature type="compositionally biased region" description="Basic residues" evidence="1">
    <location>
        <begin position="464"/>
        <end position="476"/>
    </location>
</feature>
<dbReference type="SUPFAM" id="SSF89796">
    <property type="entry name" value="CoA-transferase family III (CaiB/BaiF)"/>
    <property type="match status" value="1"/>
</dbReference>
<organism evidence="2 3">
    <name type="scientific">Baekduia soli</name>
    <dbReference type="NCBI Taxonomy" id="496014"/>
    <lineage>
        <taxon>Bacteria</taxon>
        <taxon>Bacillati</taxon>
        <taxon>Actinomycetota</taxon>
        <taxon>Thermoleophilia</taxon>
        <taxon>Solirubrobacterales</taxon>
        <taxon>Baekduiaceae</taxon>
        <taxon>Baekduia</taxon>
    </lineage>
</organism>
<keyword evidence="2" id="KW-0808">Transferase</keyword>
<dbReference type="AlphaFoldDB" id="A0A5B8UA75"/>
<dbReference type="KEGG" id="bsol:FSW04_20480"/>
<name>A0A5B8UA75_9ACTN</name>
<dbReference type="Gene3D" id="3.30.1540.10">
    <property type="entry name" value="formyl-coa transferase, domain 3"/>
    <property type="match status" value="1"/>
</dbReference>
<feature type="compositionally biased region" description="Basic and acidic residues" evidence="1">
    <location>
        <begin position="377"/>
        <end position="390"/>
    </location>
</feature>
<keyword evidence="3" id="KW-1185">Reference proteome</keyword>
<evidence type="ECO:0000313" key="2">
    <source>
        <dbReference type="EMBL" id="QEC49718.1"/>
    </source>
</evidence>
<dbReference type="PANTHER" id="PTHR48228:SF5">
    <property type="entry name" value="ALPHA-METHYLACYL-COA RACEMASE"/>
    <property type="match status" value="1"/>
</dbReference>
<dbReference type="InterPro" id="IPR003673">
    <property type="entry name" value="CoA-Trfase_fam_III"/>
</dbReference>
<feature type="region of interest" description="Disordered" evidence="1">
    <location>
        <begin position="377"/>
        <end position="482"/>
    </location>
</feature>
<accession>A0A5B8UA75</accession>
<protein>
    <submittedName>
        <fullName evidence="2">CoA transferase</fullName>
    </submittedName>
</protein>
<dbReference type="Gene3D" id="3.40.50.10540">
    <property type="entry name" value="Crotonobetainyl-coa:carnitine coa-transferase, domain 1"/>
    <property type="match status" value="1"/>
</dbReference>
<gene>
    <name evidence="2" type="ORF">FSW04_20480</name>
</gene>
<dbReference type="InterPro" id="IPR044855">
    <property type="entry name" value="CoA-Trfase_III_dom3_sf"/>
</dbReference>
<dbReference type="GO" id="GO:0016740">
    <property type="term" value="F:transferase activity"/>
    <property type="evidence" value="ECO:0007669"/>
    <property type="project" value="UniProtKB-KW"/>
</dbReference>
<dbReference type="Proteomes" id="UP000321805">
    <property type="component" value="Chromosome"/>
</dbReference>
<dbReference type="Pfam" id="PF02515">
    <property type="entry name" value="CoA_transf_3"/>
    <property type="match status" value="1"/>
</dbReference>
<dbReference type="OrthoDB" id="9797653at2"/>
<proteinExistence type="predicted"/>
<dbReference type="InterPro" id="IPR050509">
    <property type="entry name" value="CoA-transferase_III"/>
</dbReference>
<dbReference type="EMBL" id="CP042430">
    <property type="protein sequence ID" value="QEC49718.1"/>
    <property type="molecule type" value="Genomic_DNA"/>
</dbReference>
<sequence>MSAAADTRPDGALAGVTVIDLTQQLPGPYATLLLVGLGARVIKIEPPSLDVGRWLDPPMFEAVNAGKESVVLDLKRPEAQEALQRLAATADVLVEGFRPGVAARLGAGAEALAAVNPGLVYCSISGFGAGGPYRDVPGHDLNYLGIAGGLQAGASGPEEIAMPIVDLAAGTMAALSVVAALLRRRAGGPGAELDVSMLDSAVFWSHAKVPPGAGPAGDRLPGGEPTYGVFTAADGRQVSLGVLEDKFWRSLCRALSWSDWQDEPSLATHAQRRGRAPEIHARLVDAIAARPRDHLMADFLAQDVPAAPVHTHAEAPDDPQVRLRGLFAEAVGDALPRALPPLPPALRAFSPQDRAPAPGADTERVLGALGYGPEELGRLRESGRYRHDAPRPPGVTRRRRCRCRGRPPGAAIQRGHHAGTGHPRADPAPPARPDVAVGRRAGPDQPEPAQPDRARRGQPVARVARGHRRRPGRQPRRPAQGR</sequence>
<evidence type="ECO:0000313" key="3">
    <source>
        <dbReference type="Proteomes" id="UP000321805"/>
    </source>
</evidence>
<feature type="compositionally biased region" description="Basic residues" evidence="1">
    <location>
        <begin position="396"/>
        <end position="405"/>
    </location>
</feature>
<dbReference type="InterPro" id="IPR023606">
    <property type="entry name" value="CoA-Trfase_III_dom_1_sf"/>
</dbReference>
<dbReference type="PANTHER" id="PTHR48228">
    <property type="entry name" value="SUCCINYL-COA--D-CITRAMALATE COA-TRANSFERASE"/>
    <property type="match status" value="1"/>
</dbReference>